<protein>
    <recommendedName>
        <fullName evidence="3">F-box domain-containing protein</fullName>
    </recommendedName>
</protein>
<organism evidence="1 2">
    <name type="scientific">Aspergillus granulosus</name>
    <dbReference type="NCBI Taxonomy" id="176169"/>
    <lineage>
        <taxon>Eukaryota</taxon>
        <taxon>Fungi</taxon>
        <taxon>Dikarya</taxon>
        <taxon>Ascomycota</taxon>
        <taxon>Pezizomycotina</taxon>
        <taxon>Eurotiomycetes</taxon>
        <taxon>Eurotiomycetidae</taxon>
        <taxon>Eurotiales</taxon>
        <taxon>Aspergillaceae</taxon>
        <taxon>Aspergillus</taxon>
        <taxon>Aspergillus subgen. Nidulantes</taxon>
    </lineage>
</organism>
<dbReference type="EMBL" id="JBFXLT010000039">
    <property type="protein sequence ID" value="KAL2813554.1"/>
    <property type="molecule type" value="Genomic_DNA"/>
</dbReference>
<gene>
    <name evidence="1" type="ORF">BJX63DRAFT_394118</name>
</gene>
<name>A0ABR4HEF7_9EURO</name>
<dbReference type="Proteomes" id="UP001610334">
    <property type="component" value="Unassembled WGS sequence"/>
</dbReference>
<keyword evidence="2" id="KW-1185">Reference proteome</keyword>
<proteinExistence type="predicted"/>
<evidence type="ECO:0008006" key="3">
    <source>
        <dbReference type="Google" id="ProtNLM"/>
    </source>
</evidence>
<comment type="caution">
    <text evidence="1">The sequence shown here is derived from an EMBL/GenBank/DDBJ whole genome shotgun (WGS) entry which is preliminary data.</text>
</comment>
<accession>A0ABR4HEF7</accession>
<evidence type="ECO:0000313" key="2">
    <source>
        <dbReference type="Proteomes" id="UP001610334"/>
    </source>
</evidence>
<evidence type="ECO:0000313" key="1">
    <source>
        <dbReference type="EMBL" id="KAL2813554.1"/>
    </source>
</evidence>
<reference evidence="1 2" key="1">
    <citation type="submission" date="2024-07" db="EMBL/GenBank/DDBJ databases">
        <title>Section-level genome sequencing and comparative genomics of Aspergillus sections Usti and Cavernicolus.</title>
        <authorList>
            <consortium name="Lawrence Berkeley National Laboratory"/>
            <person name="Nybo J.L."/>
            <person name="Vesth T.C."/>
            <person name="Theobald S."/>
            <person name="Frisvad J.C."/>
            <person name="Larsen T.O."/>
            <person name="Kjaerboelling I."/>
            <person name="Rothschild-Mancinelli K."/>
            <person name="Lyhne E.K."/>
            <person name="Kogle M.E."/>
            <person name="Barry K."/>
            <person name="Clum A."/>
            <person name="Na H."/>
            <person name="Ledsgaard L."/>
            <person name="Lin J."/>
            <person name="Lipzen A."/>
            <person name="Kuo A."/>
            <person name="Riley R."/>
            <person name="Mondo S."/>
            <person name="Labutti K."/>
            <person name="Haridas S."/>
            <person name="Pangalinan J."/>
            <person name="Salamov A.A."/>
            <person name="Simmons B.A."/>
            <person name="Magnuson J.K."/>
            <person name="Chen J."/>
            <person name="Drula E."/>
            <person name="Henrissat B."/>
            <person name="Wiebenga A."/>
            <person name="Lubbers R.J."/>
            <person name="Gomes A.C."/>
            <person name="Makela M.R."/>
            <person name="Stajich J."/>
            <person name="Grigoriev I.V."/>
            <person name="Mortensen U.H."/>
            <person name="De Vries R.P."/>
            <person name="Baker S.E."/>
            <person name="Andersen M.R."/>
        </authorList>
    </citation>
    <scope>NUCLEOTIDE SEQUENCE [LARGE SCALE GENOMIC DNA]</scope>
    <source>
        <strain evidence="1 2">CBS 588.65</strain>
    </source>
</reference>
<sequence length="73" mass="8999">MLSHFNNDSHLRKLLNPLQSLERLCCVLISRSKWRRVCHRKYRDKWRRTCLVRWKKRTLYRANYHGGGNPFEV</sequence>